<dbReference type="PANTHER" id="PTHR10429">
    <property type="entry name" value="DNA-3-METHYLADENINE GLYCOSYLASE"/>
    <property type="match status" value="1"/>
</dbReference>
<keyword evidence="6" id="KW-0326">Glycosidase</keyword>
<dbReference type="EC" id="3.2.2.-" evidence="5"/>
<dbReference type="FunFam" id="3.10.300.10:FF:000001">
    <property type="entry name" value="Putative 3-methyladenine DNA glycosylase"/>
    <property type="match status" value="1"/>
</dbReference>
<dbReference type="PANTHER" id="PTHR10429:SF0">
    <property type="entry name" value="DNA-3-METHYLADENINE GLYCOSYLASE"/>
    <property type="match status" value="1"/>
</dbReference>
<dbReference type="Gene3D" id="3.10.300.10">
    <property type="entry name" value="Methylpurine-DNA glycosylase (MPG)"/>
    <property type="match status" value="1"/>
</dbReference>
<organism evidence="6">
    <name type="scientific">Anaerolinea thermolimosa</name>
    <dbReference type="NCBI Taxonomy" id="229919"/>
    <lineage>
        <taxon>Bacteria</taxon>
        <taxon>Bacillati</taxon>
        <taxon>Chloroflexota</taxon>
        <taxon>Anaerolineae</taxon>
        <taxon>Anaerolineales</taxon>
        <taxon>Anaerolineaceae</taxon>
        <taxon>Anaerolinea</taxon>
    </lineage>
</organism>
<keyword evidence="4 5" id="KW-0234">DNA repair</keyword>
<name>A0A7C4PJB8_9CHLR</name>
<dbReference type="InterPro" id="IPR011034">
    <property type="entry name" value="Formyl_transferase-like_C_sf"/>
</dbReference>
<keyword evidence="2 5" id="KW-0227">DNA damage</keyword>
<dbReference type="GO" id="GO:0006284">
    <property type="term" value="P:base-excision repair"/>
    <property type="evidence" value="ECO:0007669"/>
    <property type="project" value="InterPro"/>
</dbReference>
<sequence length="266" mass="29893">MPGVNQEAVETSRRLRIAERRGTSNTSSKVSPGAGRIFIFPPVKVHGKTKSGQVLRFAWRFLLYNIRRMLSPLPFSFYERNTVDVARALLGMRLVRWYQQTRLSGIIIEAEAYRGEEDLACHARSGYTRRTRVMYGPPGRAYVYFTYGMHWMLNVVTEREGFPAAVLIRAVQVVEGQSVVAERRAGAPPHHWADGPAKLCQAFAIDGSLNSADLTTPESGLWIEPGTPFADSEILSGPRVGINRVPEPWRSIPWRFRVDAHRGASI</sequence>
<dbReference type="HAMAP" id="MF_00527">
    <property type="entry name" value="3MGH"/>
    <property type="match status" value="1"/>
</dbReference>
<evidence type="ECO:0000256" key="2">
    <source>
        <dbReference type="ARBA" id="ARBA00022763"/>
    </source>
</evidence>
<keyword evidence="3 5" id="KW-0378">Hydrolase</keyword>
<accession>A0A7C4PJB8</accession>
<dbReference type="InterPro" id="IPR003180">
    <property type="entry name" value="MPG"/>
</dbReference>
<dbReference type="NCBIfam" id="TIGR00567">
    <property type="entry name" value="3mg"/>
    <property type="match status" value="1"/>
</dbReference>
<dbReference type="CDD" id="cd00540">
    <property type="entry name" value="AAG"/>
    <property type="match status" value="1"/>
</dbReference>
<reference evidence="6" key="1">
    <citation type="journal article" date="2020" name="mSystems">
        <title>Genome- and Community-Level Interaction Insights into Carbon Utilization and Element Cycling Functions of Hydrothermarchaeota in Hydrothermal Sediment.</title>
        <authorList>
            <person name="Zhou Z."/>
            <person name="Liu Y."/>
            <person name="Xu W."/>
            <person name="Pan J."/>
            <person name="Luo Z.H."/>
            <person name="Li M."/>
        </authorList>
    </citation>
    <scope>NUCLEOTIDE SEQUENCE [LARGE SCALE GENOMIC DNA]</scope>
    <source>
        <strain evidence="6">SpSt-573</strain>
    </source>
</reference>
<evidence type="ECO:0000256" key="5">
    <source>
        <dbReference type="HAMAP-Rule" id="MF_00527"/>
    </source>
</evidence>
<dbReference type="Pfam" id="PF02245">
    <property type="entry name" value="Pur_DNA_glyco"/>
    <property type="match status" value="1"/>
</dbReference>
<dbReference type="EMBL" id="DSYK01000389">
    <property type="protein sequence ID" value="HGS21747.1"/>
    <property type="molecule type" value="Genomic_DNA"/>
</dbReference>
<evidence type="ECO:0000256" key="3">
    <source>
        <dbReference type="ARBA" id="ARBA00022801"/>
    </source>
</evidence>
<dbReference type="GO" id="GO:0003905">
    <property type="term" value="F:alkylbase DNA N-glycosylase activity"/>
    <property type="evidence" value="ECO:0007669"/>
    <property type="project" value="InterPro"/>
</dbReference>
<dbReference type="SUPFAM" id="SSF50486">
    <property type="entry name" value="FMT C-terminal domain-like"/>
    <property type="match status" value="1"/>
</dbReference>
<dbReference type="InterPro" id="IPR036995">
    <property type="entry name" value="MPG_sf"/>
</dbReference>
<dbReference type="NCBIfam" id="NF002003">
    <property type="entry name" value="PRK00802.1-3"/>
    <property type="match status" value="1"/>
</dbReference>
<proteinExistence type="inferred from homology"/>
<evidence type="ECO:0000313" key="6">
    <source>
        <dbReference type="EMBL" id="HGS21747.1"/>
    </source>
</evidence>
<dbReference type="GO" id="GO:0003677">
    <property type="term" value="F:DNA binding"/>
    <property type="evidence" value="ECO:0007669"/>
    <property type="project" value="InterPro"/>
</dbReference>
<comment type="similarity">
    <text evidence="1 5">Belongs to the DNA glycosylase MPG family.</text>
</comment>
<evidence type="ECO:0000256" key="4">
    <source>
        <dbReference type="ARBA" id="ARBA00023204"/>
    </source>
</evidence>
<dbReference type="AlphaFoldDB" id="A0A7C4PJB8"/>
<protein>
    <recommendedName>
        <fullName evidence="5">Putative 3-methyladenine DNA glycosylase</fullName>
        <ecNumber evidence="5">3.2.2.-</ecNumber>
    </recommendedName>
</protein>
<evidence type="ECO:0000256" key="1">
    <source>
        <dbReference type="ARBA" id="ARBA00009232"/>
    </source>
</evidence>
<comment type="caution">
    <text evidence="6">The sequence shown here is derived from an EMBL/GenBank/DDBJ whole genome shotgun (WGS) entry which is preliminary data.</text>
</comment>
<gene>
    <name evidence="6" type="ORF">ENT37_07745</name>
</gene>